<accession>A0A6H5IY15</accession>
<evidence type="ECO:0000313" key="2">
    <source>
        <dbReference type="EMBL" id="CAB0042443.1"/>
    </source>
</evidence>
<name>A0A6H5IY15_9HYME</name>
<organism evidence="2 3">
    <name type="scientific">Trichogramma brassicae</name>
    <dbReference type="NCBI Taxonomy" id="86971"/>
    <lineage>
        <taxon>Eukaryota</taxon>
        <taxon>Metazoa</taxon>
        <taxon>Ecdysozoa</taxon>
        <taxon>Arthropoda</taxon>
        <taxon>Hexapoda</taxon>
        <taxon>Insecta</taxon>
        <taxon>Pterygota</taxon>
        <taxon>Neoptera</taxon>
        <taxon>Endopterygota</taxon>
        <taxon>Hymenoptera</taxon>
        <taxon>Apocrita</taxon>
        <taxon>Proctotrupomorpha</taxon>
        <taxon>Chalcidoidea</taxon>
        <taxon>Trichogrammatidae</taxon>
        <taxon>Trichogramma</taxon>
    </lineage>
</organism>
<dbReference type="AlphaFoldDB" id="A0A6H5IY15"/>
<evidence type="ECO:0008006" key="4">
    <source>
        <dbReference type="Google" id="ProtNLM"/>
    </source>
</evidence>
<keyword evidence="1" id="KW-0812">Transmembrane</keyword>
<dbReference type="EMBL" id="CADCXV010001194">
    <property type="protein sequence ID" value="CAB0042443.1"/>
    <property type="molecule type" value="Genomic_DNA"/>
</dbReference>
<evidence type="ECO:0000313" key="3">
    <source>
        <dbReference type="Proteomes" id="UP000479190"/>
    </source>
</evidence>
<feature type="transmembrane region" description="Helical" evidence="1">
    <location>
        <begin position="117"/>
        <end position="143"/>
    </location>
</feature>
<reference evidence="2 3" key="1">
    <citation type="submission" date="2020-02" db="EMBL/GenBank/DDBJ databases">
        <authorList>
            <person name="Ferguson B K."/>
        </authorList>
    </citation>
    <scope>NUCLEOTIDE SEQUENCE [LARGE SCALE GENOMIC DNA]</scope>
</reference>
<dbReference type="Proteomes" id="UP000479190">
    <property type="component" value="Unassembled WGS sequence"/>
</dbReference>
<evidence type="ECO:0000256" key="1">
    <source>
        <dbReference type="SAM" id="Phobius"/>
    </source>
</evidence>
<gene>
    <name evidence="2" type="ORF">TBRA_LOCUS14062</name>
</gene>
<proteinExistence type="predicted"/>
<sequence>MYIMYYLKYGLILLDSWPGVDSAKLCNALVALSCASLCFQFLDAAAVFHDLDALLTNMETSIGVLSSVFKIVTFRMQSGSTKKMVKMSIEEHVEKNAANPNSKTDKSKSNNENAVKLILQILFVSYFVLGLSYPAVSLVSYALGSSEERVFVMPSMYFIPSPRESPAFELLWISLLDNLSFLEQRWLYSVRAKRLEFTSVRGGLFRTFATLLTDNPTTMMDSFSDSLSMILIILKFMILWNKRSIAQYTNVGSLQSDKIAMKMYETIWYKTSIKEIHAVAFIIKRSQKPLMLSVAKSAELSMTTFTQICYIRQLSTSLLLHKIRNIPQELALCKFVDNIAAAAGAYNNHYRSVNVELNKNNCRCVCQLDCFPASRMKCQCDCRSIARTRTARSREKTISDTRALSVLLRVISGKRYVLRARKSVGLISARAGRAIRSNLPHAAAGQDLILETSQRSPSTRAALRRITSYYPTIRLRDFIILLTTRAAYARPEKAIFNDLKRARKTNLVYALPRIHGTFVDFWLNLFHRDAAYLAD</sequence>
<keyword evidence="1" id="KW-1133">Transmembrane helix</keyword>
<dbReference type="OrthoDB" id="7179992at2759"/>
<keyword evidence="3" id="KW-1185">Reference proteome</keyword>
<keyword evidence="1" id="KW-0472">Membrane</keyword>
<protein>
    <recommendedName>
        <fullName evidence="4">Odorant receptor</fullName>
    </recommendedName>
</protein>